<sequence length="138" mass="14027">MRPAERDLVAGIGFRHATPAEDIIALVDRACDAAGLPRTRLARLATAADRAGEPAIRAAAEALGCFLAAIPPEALIAVDADVPTRSQRIEASRRVGSVAEAAALAAAGPGATLLLRRIASAGATCALALRAQSVTQEP</sequence>
<dbReference type="EMBL" id="JBEPMM010000001">
    <property type="protein sequence ID" value="MET3690604.1"/>
    <property type="molecule type" value="Genomic_DNA"/>
</dbReference>
<dbReference type="GO" id="GO:0043779">
    <property type="term" value="F:cobalt-precorrin-5A acetaldehyde-lyase activity"/>
    <property type="evidence" value="ECO:0007669"/>
    <property type="project" value="UniProtKB-EC"/>
</dbReference>
<dbReference type="EC" id="3.7.1.12" evidence="2"/>
<dbReference type="InterPro" id="IPR002750">
    <property type="entry name" value="CobE/GbiG_C"/>
</dbReference>
<name>A0ABV2KYG6_9HYPH</name>
<gene>
    <name evidence="2" type="ORF">ABID43_000123</name>
</gene>
<dbReference type="SUPFAM" id="SSF159664">
    <property type="entry name" value="CobE/GbiG C-terminal domain-like"/>
    <property type="match status" value="1"/>
</dbReference>
<keyword evidence="3" id="KW-1185">Reference proteome</keyword>
<evidence type="ECO:0000259" key="1">
    <source>
        <dbReference type="Pfam" id="PF01890"/>
    </source>
</evidence>
<comment type="caution">
    <text evidence="2">The sequence shown here is derived from an EMBL/GenBank/DDBJ whole genome shotgun (WGS) entry which is preliminary data.</text>
</comment>
<feature type="domain" description="CobE/GbiG C-terminal" evidence="1">
    <location>
        <begin position="8"/>
        <end position="128"/>
    </location>
</feature>
<accession>A0ABV2KYG6</accession>
<proteinExistence type="predicted"/>
<evidence type="ECO:0000313" key="3">
    <source>
        <dbReference type="Proteomes" id="UP001549145"/>
    </source>
</evidence>
<dbReference type="Gene3D" id="3.30.420.180">
    <property type="entry name" value="CobE/GbiG C-terminal domain"/>
    <property type="match status" value="1"/>
</dbReference>
<evidence type="ECO:0000313" key="2">
    <source>
        <dbReference type="EMBL" id="MET3690604.1"/>
    </source>
</evidence>
<protein>
    <submittedName>
        <fullName evidence="2">Cobalt-precorrin 5A hydrolase</fullName>
        <ecNumber evidence="2">3.7.1.12</ecNumber>
    </submittedName>
</protein>
<dbReference type="InterPro" id="IPR036518">
    <property type="entry name" value="CobE/GbiG_C_sf"/>
</dbReference>
<dbReference type="Proteomes" id="UP001549145">
    <property type="component" value="Unassembled WGS sequence"/>
</dbReference>
<dbReference type="Pfam" id="PF01890">
    <property type="entry name" value="CbiG_C"/>
    <property type="match status" value="1"/>
</dbReference>
<reference evidence="2 3" key="1">
    <citation type="submission" date="2024-06" db="EMBL/GenBank/DDBJ databases">
        <title>Genomic Encyclopedia of Type Strains, Phase IV (KMG-IV): sequencing the most valuable type-strain genomes for metagenomic binning, comparative biology and taxonomic classification.</title>
        <authorList>
            <person name="Goeker M."/>
        </authorList>
    </citation>
    <scope>NUCLEOTIDE SEQUENCE [LARGE SCALE GENOMIC DNA]</scope>
    <source>
        <strain evidence="2 3">DSM 21331</strain>
    </source>
</reference>
<organism evidence="2 3">
    <name type="scientific">Methylobacterium goesingense</name>
    <dbReference type="NCBI Taxonomy" id="243690"/>
    <lineage>
        <taxon>Bacteria</taxon>
        <taxon>Pseudomonadati</taxon>
        <taxon>Pseudomonadota</taxon>
        <taxon>Alphaproteobacteria</taxon>
        <taxon>Hyphomicrobiales</taxon>
        <taxon>Methylobacteriaceae</taxon>
        <taxon>Methylobacterium</taxon>
    </lineage>
</organism>
<dbReference type="InterPro" id="IPR052553">
    <property type="entry name" value="CbiG_hydrolase"/>
</dbReference>
<dbReference type="PANTHER" id="PTHR37477:SF1">
    <property type="entry name" value="COBALT-PRECORRIN-5A HYDROLASE"/>
    <property type="match status" value="1"/>
</dbReference>
<keyword evidence="2" id="KW-0378">Hydrolase</keyword>
<dbReference type="PANTHER" id="PTHR37477">
    <property type="entry name" value="COBALT-PRECORRIN-5A HYDROLASE"/>
    <property type="match status" value="1"/>
</dbReference>